<reference evidence="2" key="1">
    <citation type="submission" date="2019-08" db="EMBL/GenBank/DDBJ databases">
        <title>Towards understanding the formation of egg capsule of the carnivore snail Thais (Reishia) bronni: a transcriptomic approach.</title>
        <authorList>
            <person name="Wong Y.H."/>
            <person name="Okano K."/>
        </authorList>
    </citation>
    <scope>NUCLEOTIDE SEQUENCE</scope>
</reference>
<dbReference type="EMBL" id="MN327984">
    <property type="protein sequence ID" value="QIQ54705.1"/>
    <property type="molecule type" value="mRNA"/>
</dbReference>
<feature type="chain" id="PRO_5026258263" evidence="1">
    <location>
        <begin position="18"/>
        <end position="381"/>
    </location>
</feature>
<feature type="signal peptide" evidence="1">
    <location>
        <begin position="1"/>
        <end position="17"/>
    </location>
</feature>
<proteinExistence type="evidence at transcript level"/>
<accession>A0A6G9KPC7</accession>
<protein>
    <submittedName>
        <fullName evidence="2">Capsule gland specific secretory protein</fullName>
    </submittedName>
</protein>
<name>A0A6G9KPC7_9CAEN</name>
<sequence>MLFPTLLALTVIYHTQASWGCGPLHRKCGSNAQCITNQCLCKSGFHGAPLMECVRSDQFQCVVQADPHLTGYAGATANLNFAGKYRLTRVQTPLEGGVPGLAFCAFEVFGFNEIRNGKFFTSGVEISLAIGDFANQIFKQEDFIKFDISEEGVESSDGGATIWGTGVHSSWNNITVECKFDTLLNFAILSIPRCNFHVKFRSFNTEEPMGPQSMVPGISIVVGQDTVFGGTEIGRYPSSLCGETNRQGDGTDLYENRAKLLDLANAHQAVLYDALNSGLKQDSFQPQFTEHVLQDKATSQETVDEFRDCEDDLRVKAAELCSCILSRRKIAKCLGTKALTAFQGCVVAVCLDKPQGCQTYKDAVMSAGCEGSKKVRNFCFP</sequence>
<evidence type="ECO:0000256" key="1">
    <source>
        <dbReference type="SAM" id="SignalP"/>
    </source>
</evidence>
<evidence type="ECO:0000313" key="2">
    <source>
        <dbReference type="EMBL" id="QIQ54705.1"/>
    </source>
</evidence>
<keyword evidence="1" id="KW-0732">Signal</keyword>
<dbReference type="AlphaFoldDB" id="A0A6G9KPC7"/>
<organism evidence="2">
    <name type="scientific">Reishia bronni</name>
    <dbReference type="NCBI Taxonomy" id="578817"/>
    <lineage>
        <taxon>Eukaryota</taxon>
        <taxon>Metazoa</taxon>
        <taxon>Spiralia</taxon>
        <taxon>Lophotrochozoa</taxon>
        <taxon>Mollusca</taxon>
        <taxon>Gastropoda</taxon>
        <taxon>Caenogastropoda</taxon>
        <taxon>Neogastropoda</taxon>
        <taxon>Muricoidea</taxon>
        <taxon>Muricidae</taxon>
        <taxon>Reishia</taxon>
    </lineage>
</organism>